<dbReference type="KEGG" id="xyk:GT347_05065"/>
<name>A0A857J2R0_9BURK</name>
<proteinExistence type="predicted"/>
<dbReference type="AlphaFoldDB" id="A0A857J2R0"/>
<organism evidence="2 3">
    <name type="scientific">Xylophilus rhododendri</name>
    <dbReference type="NCBI Taxonomy" id="2697032"/>
    <lineage>
        <taxon>Bacteria</taxon>
        <taxon>Pseudomonadati</taxon>
        <taxon>Pseudomonadota</taxon>
        <taxon>Betaproteobacteria</taxon>
        <taxon>Burkholderiales</taxon>
        <taxon>Xylophilus</taxon>
    </lineage>
</organism>
<feature type="signal peptide" evidence="1">
    <location>
        <begin position="1"/>
        <end position="22"/>
    </location>
</feature>
<gene>
    <name evidence="2" type="ORF">GT347_05065</name>
</gene>
<evidence type="ECO:0000256" key="1">
    <source>
        <dbReference type="SAM" id="SignalP"/>
    </source>
</evidence>
<evidence type="ECO:0000313" key="2">
    <source>
        <dbReference type="EMBL" id="QHI97409.1"/>
    </source>
</evidence>
<sequence length="113" mass="11403">MSHRLKTLSAAALLALCHAAHAQAPARQAPSGAQGCVEVEANGQTVRSLGCLSEKLAPPAQAAPRPGAATGAEALVQQPGNALGVFNRAATANRMGSNFGVSVYPQRPPAPAR</sequence>
<dbReference type="EMBL" id="CP047650">
    <property type="protein sequence ID" value="QHI97409.1"/>
    <property type="molecule type" value="Genomic_DNA"/>
</dbReference>
<dbReference type="Proteomes" id="UP000464787">
    <property type="component" value="Chromosome"/>
</dbReference>
<accession>A0A857J2R0</accession>
<protein>
    <submittedName>
        <fullName evidence="2">Uncharacterized protein</fullName>
    </submittedName>
</protein>
<evidence type="ECO:0000313" key="3">
    <source>
        <dbReference type="Proteomes" id="UP000464787"/>
    </source>
</evidence>
<dbReference type="RefSeq" id="WP_160550927.1">
    <property type="nucleotide sequence ID" value="NZ_CP047650.1"/>
</dbReference>
<keyword evidence="1" id="KW-0732">Signal</keyword>
<reference evidence="2 3" key="1">
    <citation type="submission" date="2020-01" db="EMBL/GenBank/DDBJ databases">
        <title>Genome sequencing of strain KACC 21265.</title>
        <authorList>
            <person name="Heo J."/>
            <person name="Kim S.-J."/>
            <person name="Kim J.-S."/>
            <person name="Hong S.-B."/>
            <person name="Kwon S.-W."/>
        </authorList>
    </citation>
    <scope>NUCLEOTIDE SEQUENCE [LARGE SCALE GENOMIC DNA]</scope>
    <source>
        <strain evidence="2 3">KACC 21265</strain>
    </source>
</reference>
<keyword evidence="3" id="KW-1185">Reference proteome</keyword>
<feature type="chain" id="PRO_5032993527" evidence="1">
    <location>
        <begin position="23"/>
        <end position="113"/>
    </location>
</feature>